<dbReference type="SMART" id="SM00355">
    <property type="entry name" value="ZnF_C2H2"/>
    <property type="match status" value="2"/>
</dbReference>
<dbReference type="RefSeq" id="XP_025599125.1">
    <property type="nucleotide sequence ID" value="XM_025740162.1"/>
</dbReference>
<dbReference type="GO" id="GO:0000981">
    <property type="term" value="F:DNA-binding transcription factor activity, RNA polymerase II-specific"/>
    <property type="evidence" value="ECO:0007669"/>
    <property type="project" value="TreeGrafter"/>
</dbReference>
<reference evidence="8 9" key="1">
    <citation type="journal article" date="2018" name="Mol. Biol. Evol.">
        <title>Broad Genomic Sampling Reveals a Smut Pathogenic Ancestry of the Fungal Clade Ustilaginomycotina.</title>
        <authorList>
            <person name="Kijpornyongpan T."/>
            <person name="Mondo S.J."/>
            <person name="Barry K."/>
            <person name="Sandor L."/>
            <person name="Lee J."/>
            <person name="Lipzen A."/>
            <person name="Pangilinan J."/>
            <person name="LaButti K."/>
            <person name="Hainaut M."/>
            <person name="Henrissat B."/>
            <person name="Grigoriev I.V."/>
            <person name="Spatafora J.W."/>
            <person name="Aime M.C."/>
        </authorList>
    </citation>
    <scope>NUCLEOTIDE SEQUENCE [LARGE SCALE GENOMIC DNA]</scope>
    <source>
        <strain evidence="8 9">MCA 4186</strain>
    </source>
</reference>
<keyword evidence="3 5" id="KW-0863">Zinc-finger</keyword>
<dbReference type="FunFam" id="3.30.160.60:FF:000072">
    <property type="entry name" value="zinc finger protein 143 isoform X1"/>
    <property type="match status" value="1"/>
</dbReference>
<dbReference type="PROSITE" id="PS50157">
    <property type="entry name" value="ZINC_FINGER_C2H2_2"/>
    <property type="match status" value="2"/>
</dbReference>
<evidence type="ECO:0000256" key="2">
    <source>
        <dbReference type="ARBA" id="ARBA00022737"/>
    </source>
</evidence>
<keyword evidence="2" id="KW-0677">Repeat</keyword>
<evidence type="ECO:0000256" key="1">
    <source>
        <dbReference type="ARBA" id="ARBA00022723"/>
    </source>
</evidence>
<keyword evidence="4" id="KW-0862">Zinc</keyword>
<dbReference type="EMBL" id="KZ819290">
    <property type="protein sequence ID" value="PWN98846.1"/>
    <property type="molecule type" value="Genomic_DNA"/>
</dbReference>
<dbReference type="InterPro" id="IPR036236">
    <property type="entry name" value="Znf_C2H2_sf"/>
</dbReference>
<evidence type="ECO:0000259" key="7">
    <source>
        <dbReference type="PROSITE" id="PS50157"/>
    </source>
</evidence>
<feature type="domain" description="C2H2-type" evidence="7">
    <location>
        <begin position="87"/>
        <end position="117"/>
    </location>
</feature>
<dbReference type="PROSITE" id="PS00028">
    <property type="entry name" value="ZINC_FINGER_C2H2_1"/>
    <property type="match status" value="2"/>
</dbReference>
<dbReference type="Gene3D" id="3.30.160.60">
    <property type="entry name" value="Classic Zinc Finger"/>
    <property type="match status" value="2"/>
</dbReference>
<keyword evidence="9" id="KW-1185">Reference proteome</keyword>
<feature type="region of interest" description="Disordered" evidence="6">
    <location>
        <begin position="1"/>
        <end position="77"/>
    </location>
</feature>
<keyword evidence="1" id="KW-0479">Metal-binding</keyword>
<dbReference type="FunFam" id="3.30.160.60:FF:000125">
    <property type="entry name" value="Putative zinc finger protein 143"/>
    <property type="match status" value="1"/>
</dbReference>
<dbReference type="GO" id="GO:0008270">
    <property type="term" value="F:zinc ion binding"/>
    <property type="evidence" value="ECO:0007669"/>
    <property type="project" value="UniProtKB-KW"/>
</dbReference>
<dbReference type="GO" id="GO:0000978">
    <property type="term" value="F:RNA polymerase II cis-regulatory region sequence-specific DNA binding"/>
    <property type="evidence" value="ECO:0007669"/>
    <property type="project" value="UniProtKB-ARBA"/>
</dbReference>
<dbReference type="OrthoDB" id="6365676at2759"/>
<evidence type="ECO:0000256" key="3">
    <source>
        <dbReference type="ARBA" id="ARBA00022771"/>
    </source>
</evidence>
<name>A0A316ZC07_9BASI</name>
<evidence type="ECO:0000256" key="6">
    <source>
        <dbReference type="SAM" id="MobiDB-lite"/>
    </source>
</evidence>
<evidence type="ECO:0000256" key="4">
    <source>
        <dbReference type="ARBA" id="ARBA00022833"/>
    </source>
</evidence>
<protein>
    <recommendedName>
        <fullName evidence="7">C2H2-type domain-containing protein</fullName>
    </recommendedName>
</protein>
<gene>
    <name evidence="8" type="ORF">FA09DRAFT_296378</name>
</gene>
<proteinExistence type="predicted"/>
<feature type="compositionally biased region" description="Polar residues" evidence="6">
    <location>
        <begin position="39"/>
        <end position="57"/>
    </location>
</feature>
<dbReference type="PANTHER" id="PTHR23235">
    <property type="entry name" value="KRUEPPEL-LIKE TRANSCRIPTION FACTOR"/>
    <property type="match status" value="1"/>
</dbReference>
<feature type="compositionally biased region" description="Polar residues" evidence="6">
    <location>
        <begin position="1"/>
        <end position="13"/>
    </location>
</feature>
<dbReference type="GeneID" id="37267708"/>
<feature type="region of interest" description="Disordered" evidence="6">
    <location>
        <begin position="144"/>
        <end position="222"/>
    </location>
</feature>
<evidence type="ECO:0000256" key="5">
    <source>
        <dbReference type="PROSITE-ProRule" id="PRU00042"/>
    </source>
</evidence>
<dbReference type="InterPro" id="IPR013087">
    <property type="entry name" value="Znf_C2H2_type"/>
</dbReference>
<sequence length="222" mass="23567">MRGAEPTTSSPLTPGQPVRSARSSLQSSPYQGAHPSPHDSPTPSVGSSHASSPQNLYTGIITKRSRGRRVPSNPDEIANLSKGAKVYTCKVPGCGKCFKRSEHLKRHVRSIHTDEKPFTCPYPGCAKKFSRHDNLNQHARVHAGEPDGAVAGSGSDSATGSPQVAGSAQMSGSEQNGRRPSLLASQPASEGEEEDNGQVLEFEADPHSSPLKREIGLESHDD</sequence>
<dbReference type="Proteomes" id="UP000245946">
    <property type="component" value="Unassembled WGS sequence"/>
</dbReference>
<dbReference type="Pfam" id="PF00096">
    <property type="entry name" value="zf-C2H2"/>
    <property type="match status" value="2"/>
</dbReference>
<feature type="compositionally biased region" description="Basic and acidic residues" evidence="6">
    <location>
        <begin position="211"/>
        <end position="222"/>
    </location>
</feature>
<dbReference type="STRING" id="58919.A0A316ZC07"/>
<accession>A0A316ZC07</accession>
<dbReference type="AlphaFoldDB" id="A0A316ZC07"/>
<organism evidence="8 9">
    <name type="scientific">Tilletiopsis washingtonensis</name>
    <dbReference type="NCBI Taxonomy" id="58919"/>
    <lineage>
        <taxon>Eukaryota</taxon>
        <taxon>Fungi</taxon>
        <taxon>Dikarya</taxon>
        <taxon>Basidiomycota</taxon>
        <taxon>Ustilaginomycotina</taxon>
        <taxon>Exobasidiomycetes</taxon>
        <taxon>Entylomatales</taxon>
        <taxon>Entylomatales incertae sedis</taxon>
        <taxon>Tilletiopsis</taxon>
    </lineage>
</organism>
<feature type="domain" description="C2H2-type" evidence="7">
    <location>
        <begin position="118"/>
        <end position="147"/>
    </location>
</feature>
<evidence type="ECO:0000313" key="8">
    <source>
        <dbReference type="EMBL" id="PWN98846.1"/>
    </source>
</evidence>
<feature type="compositionally biased region" description="Polar residues" evidence="6">
    <location>
        <begin position="154"/>
        <end position="175"/>
    </location>
</feature>
<feature type="compositionally biased region" description="Polar residues" evidence="6">
    <location>
        <begin position="21"/>
        <end position="30"/>
    </location>
</feature>
<dbReference type="SUPFAM" id="SSF57667">
    <property type="entry name" value="beta-beta-alpha zinc fingers"/>
    <property type="match status" value="2"/>
</dbReference>
<dbReference type="PANTHER" id="PTHR23235:SF120">
    <property type="entry name" value="KRUPPEL-LIKE FACTOR 15"/>
    <property type="match status" value="1"/>
</dbReference>
<evidence type="ECO:0000313" key="9">
    <source>
        <dbReference type="Proteomes" id="UP000245946"/>
    </source>
</evidence>